<comment type="caution">
    <text evidence="1">The sequence shown here is derived from an EMBL/GenBank/DDBJ whole genome shotgun (WGS) entry which is preliminary data.</text>
</comment>
<reference evidence="1 2" key="1">
    <citation type="submission" date="2020-09" db="EMBL/GenBank/DDBJ databases">
        <title>De no assembly of potato wild relative species, Solanum commersonii.</title>
        <authorList>
            <person name="Cho K."/>
        </authorList>
    </citation>
    <scope>NUCLEOTIDE SEQUENCE [LARGE SCALE GENOMIC DNA]</scope>
    <source>
        <strain evidence="1">LZ3.2</strain>
        <tissue evidence="1">Leaf</tissue>
    </source>
</reference>
<keyword evidence="2" id="KW-1185">Reference proteome</keyword>
<dbReference type="Proteomes" id="UP000824120">
    <property type="component" value="Chromosome 12"/>
</dbReference>
<protein>
    <submittedName>
        <fullName evidence="1">Uncharacterized protein</fullName>
    </submittedName>
</protein>
<sequence length="73" mass="8147">MDGVELVFDIVHLSKVFHFPIVGLVEYVWTKDENSFATVPRATGPVAILLNDLHAAREQNATILAEIETLRTN</sequence>
<proteinExistence type="predicted"/>
<evidence type="ECO:0000313" key="1">
    <source>
        <dbReference type="EMBL" id="KAG5570397.1"/>
    </source>
</evidence>
<gene>
    <name evidence="1" type="ORF">H5410_060163</name>
</gene>
<dbReference type="OrthoDB" id="10428810at2759"/>
<dbReference type="AlphaFoldDB" id="A0A9J5W4C3"/>
<dbReference type="EMBL" id="JACXVP010000012">
    <property type="protein sequence ID" value="KAG5570397.1"/>
    <property type="molecule type" value="Genomic_DNA"/>
</dbReference>
<accession>A0A9J5W4C3</accession>
<name>A0A9J5W4C3_SOLCO</name>
<organism evidence="1 2">
    <name type="scientific">Solanum commersonii</name>
    <name type="common">Commerson's wild potato</name>
    <name type="synonym">Commerson's nightshade</name>
    <dbReference type="NCBI Taxonomy" id="4109"/>
    <lineage>
        <taxon>Eukaryota</taxon>
        <taxon>Viridiplantae</taxon>
        <taxon>Streptophyta</taxon>
        <taxon>Embryophyta</taxon>
        <taxon>Tracheophyta</taxon>
        <taxon>Spermatophyta</taxon>
        <taxon>Magnoliopsida</taxon>
        <taxon>eudicotyledons</taxon>
        <taxon>Gunneridae</taxon>
        <taxon>Pentapetalae</taxon>
        <taxon>asterids</taxon>
        <taxon>lamiids</taxon>
        <taxon>Solanales</taxon>
        <taxon>Solanaceae</taxon>
        <taxon>Solanoideae</taxon>
        <taxon>Solaneae</taxon>
        <taxon>Solanum</taxon>
    </lineage>
</organism>
<evidence type="ECO:0000313" key="2">
    <source>
        <dbReference type="Proteomes" id="UP000824120"/>
    </source>
</evidence>